<dbReference type="PANTHER" id="PTHR46268:SF6">
    <property type="entry name" value="UNIVERSAL STRESS PROTEIN UP12"/>
    <property type="match status" value="1"/>
</dbReference>
<keyword evidence="5" id="KW-1185">Reference proteome</keyword>
<proteinExistence type="inferred from homology"/>
<sequence length="155" mass="17446">MQNDKQEYKRILSAVDGSESAEYALMKAIEIALRNHSELIITHAIDTHVYTMGEPALYFDDIDFDTSEIEKKLAEYKHRAASAGVEKVTIDLTKGNPKTVLSKELPRKYHADLIVVGQTGLNAIERWMVGSVSEQIIRAAPCDVLIVRNEEENEE</sequence>
<dbReference type="AlphaFoldDB" id="A0A1I3CB19"/>
<evidence type="ECO:0000313" key="4">
    <source>
        <dbReference type="EMBL" id="SFH71231.1"/>
    </source>
</evidence>
<evidence type="ECO:0000256" key="1">
    <source>
        <dbReference type="ARBA" id="ARBA00008791"/>
    </source>
</evidence>
<organism evidence="4 5">
    <name type="scientific">Pisciglobus halotolerans</name>
    <dbReference type="NCBI Taxonomy" id="745365"/>
    <lineage>
        <taxon>Bacteria</taxon>
        <taxon>Bacillati</taxon>
        <taxon>Bacillota</taxon>
        <taxon>Bacilli</taxon>
        <taxon>Lactobacillales</taxon>
        <taxon>Carnobacteriaceae</taxon>
    </lineage>
</organism>
<dbReference type="OrthoDB" id="9789668at2"/>
<dbReference type="RefSeq" id="WP_092092323.1">
    <property type="nucleotide sequence ID" value="NZ_FOQE01000015.1"/>
</dbReference>
<feature type="domain" description="UspA" evidence="3">
    <location>
        <begin position="7"/>
        <end position="148"/>
    </location>
</feature>
<comment type="similarity">
    <text evidence="1 2">Belongs to the universal stress protein A family.</text>
</comment>
<dbReference type="SUPFAM" id="SSF52402">
    <property type="entry name" value="Adenine nucleotide alpha hydrolases-like"/>
    <property type="match status" value="1"/>
</dbReference>
<accession>A0A1I3CB19</accession>
<dbReference type="GO" id="GO:0005737">
    <property type="term" value="C:cytoplasm"/>
    <property type="evidence" value="ECO:0007669"/>
    <property type="project" value="UniProtKB-SubCell"/>
</dbReference>
<protein>
    <recommendedName>
        <fullName evidence="2">Universal stress protein</fullName>
    </recommendedName>
</protein>
<dbReference type="Proteomes" id="UP000198668">
    <property type="component" value="Unassembled WGS sequence"/>
</dbReference>
<dbReference type="Pfam" id="PF00582">
    <property type="entry name" value="Usp"/>
    <property type="match status" value="1"/>
</dbReference>
<dbReference type="InterPro" id="IPR014729">
    <property type="entry name" value="Rossmann-like_a/b/a_fold"/>
</dbReference>
<dbReference type="InterPro" id="IPR006016">
    <property type="entry name" value="UspA"/>
</dbReference>
<dbReference type="PRINTS" id="PR01438">
    <property type="entry name" value="UNVRSLSTRESS"/>
</dbReference>
<evidence type="ECO:0000256" key="2">
    <source>
        <dbReference type="PIRNR" id="PIRNR006276"/>
    </source>
</evidence>
<evidence type="ECO:0000313" key="5">
    <source>
        <dbReference type="Proteomes" id="UP000198668"/>
    </source>
</evidence>
<dbReference type="EMBL" id="FOQE01000015">
    <property type="protein sequence ID" value="SFH71231.1"/>
    <property type="molecule type" value="Genomic_DNA"/>
</dbReference>
<dbReference type="PIRSF" id="PIRSF006276">
    <property type="entry name" value="UspA"/>
    <property type="match status" value="1"/>
</dbReference>
<dbReference type="CDD" id="cd00293">
    <property type="entry name" value="USP-like"/>
    <property type="match status" value="1"/>
</dbReference>
<gene>
    <name evidence="4" type="ORF">SAMN04489868_11537</name>
</gene>
<name>A0A1I3CB19_9LACT</name>
<dbReference type="PANTHER" id="PTHR46268">
    <property type="entry name" value="STRESS RESPONSE PROTEIN NHAX"/>
    <property type="match status" value="1"/>
</dbReference>
<evidence type="ECO:0000259" key="3">
    <source>
        <dbReference type="Pfam" id="PF00582"/>
    </source>
</evidence>
<reference evidence="4 5" key="1">
    <citation type="submission" date="2016-10" db="EMBL/GenBank/DDBJ databases">
        <authorList>
            <person name="de Groot N.N."/>
        </authorList>
    </citation>
    <scope>NUCLEOTIDE SEQUENCE [LARGE SCALE GENOMIC DNA]</scope>
    <source>
        <strain evidence="4 5">DSM 27630</strain>
    </source>
</reference>
<dbReference type="Gene3D" id="3.40.50.620">
    <property type="entry name" value="HUPs"/>
    <property type="match status" value="1"/>
</dbReference>
<keyword evidence="2" id="KW-0963">Cytoplasm</keyword>
<comment type="subcellular location">
    <subcellularLocation>
        <location evidence="2">Cytoplasm</location>
    </subcellularLocation>
</comment>
<dbReference type="InterPro" id="IPR006015">
    <property type="entry name" value="Universal_stress_UspA"/>
</dbReference>